<dbReference type="AlphaFoldDB" id="A0AAE0BSB6"/>
<proteinExistence type="predicted"/>
<feature type="compositionally biased region" description="Low complexity" evidence="1">
    <location>
        <begin position="426"/>
        <end position="466"/>
    </location>
</feature>
<dbReference type="EMBL" id="LGRX02033538">
    <property type="protein sequence ID" value="KAK3240838.1"/>
    <property type="molecule type" value="Genomic_DNA"/>
</dbReference>
<accession>A0AAE0BSB6</accession>
<feature type="compositionally biased region" description="Low complexity" evidence="1">
    <location>
        <begin position="563"/>
        <end position="572"/>
    </location>
</feature>
<keyword evidence="2" id="KW-0812">Transmembrane</keyword>
<evidence type="ECO:0000313" key="4">
    <source>
        <dbReference type="Proteomes" id="UP001190700"/>
    </source>
</evidence>
<feature type="region of interest" description="Disordered" evidence="1">
    <location>
        <begin position="8"/>
        <end position="41"/>
    </location>
</feature>
<organism evidence="3 4">
    <name type="scientific">Cymbomonas tetramitiformis</name>
    <dbReference type="NCBI Taxonomy" id="36881"/>
    <lineage>
        <taxon>Eukaryota</taxon>
        <taxon>Viridiplantae</taxon>
        <taxon>Chlorophyta</taxon>
        <taxon>Pyramimonadophyceae</taxon>
        <taxon>Pyramimonadales</taxon>
        <taxon>Pyramimonadaceae</taxon>
        <taxon>Cymbomonas</taxon>
    </lineage>
</organism>
<comment type="caution">
    <text evidence="3">The sequence shown here is derived from an EMBL/GenBank/DDBJ whole genome shotgun (WGS) entry which is preliminary data.</text>
</comment>
<keyword evidence="2" id="KW-0472">Membrane</keyword>
<sequence length="1092" mass="119782">MRIEIALASAGVPSSDGRDLRQPPCEGMGPHPKHPTQGGREGSFKCTLWSLPTLAATKDNMLHWGNLRFGNSLGDHETVRRLRFLTASRTQKQEELPTSLFRQAPLWQAPKETHWLVQLLLSPCTWLVLLLLGLLYLFPPITSLPKLGPEAIVLKAMNSEDMQLAVKNALQRSGAGAMQTEGLIMGADGSDLTKEEAVTRILATFEDVTADSQMFSENLYKAGNYPTYRNARGECVWKERQFSERDFFTYKHYRSVSDWERRKHAKRNSWCQAQQYTFSRAGRNQYRQELPDHGVKMCDVVSSVNKGEKWSIIRLGPHYSFGGRDMHEVWLYDAIPKIRELLGTHSVVWITGFFAGPVMEDGYPLANPPIAINNIRLFESEGFPMRFPNQNAFIQVNADTQYPMDEGGAFPFSADLRSPTGPRRITGGSRRSPTGPRRITSGSRRSPTGPRRITGGSRRSPTGPRRITSRSRRSLDQPLCLSDQLAASSAAYWDAARPGPRITGGSRSSPWTSASLGSAQPHWTPSWQDHPGAAPHSKTPAHPLADRGAAPPDHASPGGSRGAAADHAASLADPRRLTGPRAPLADPRRGHWTARTSTWRIWRGLDRRVPPNESRRSPGYSALFGPILAAPATGPRVTGGSGSPTGYASLVVTAPLDHAASLADHGAAPLDHAASLADHGAAPLDHAASLADHGAAPLDHAASLADHGAAPLDHAASLAHTAQPHPVFESMPASTTAGHWTHWLKVWVKPDEQPGGYEVSSQVTQAVGLHYEVSDIRREGSGNLNFYVEIAIRYSLERPLRPTALIQTSMPFPVVGAADMRRYVEEFSHFIPAHASSVVWYTGTMAYPGKLLHGSAHSSSRWLDSLYIFTGSPEMIGLNQYGYEIDYAGQNSFRPEDHGIELEDVKLRVLASGLQTGAKLRCASTGRIEFYKILEGSEEEVMGIDTKAPYDRAPTTKCFGDWNWIEGEQWTVVAFHKPACGNGCANFKGPGGGKHDIPVHSTFRGFFAHAVVPITHHTIFGAERPEDMLVADKSLDLVTSFQAAYTVSKRFPPRVAHANVVKRTRHSITLSTTYIWYTSRIQLVGGIARTNA</sequence>
<dbReference type="Proteomes" id="UP001190700">
    <property type="component" value="Unassembled WGS sequence"/>
</dbReference>
<feature type="transmembrane region" description="Helical" evidence="2">
    <location>
        <begin position="115"/>
        <end position="138"/>
    </location>
</feature>
<name>A0AAE0BSB6_9CHLO</name>
<feature type="region of interest" description="Disordered" evidence="1">
    <location>
        <begin position="407"/>
        <end position="479"/>
    </location>
</feature>
<keyword evidence="4" id="KW-1185">Reference proteome</keyword>
<reference evidence="3" key="2">
    <citation type="submission" date="2023-06" db="EMBL/GenBank/DDBJ databases">
        <title>Long-read-based genome assembly of the green algal bacterivore Cymbomonas tetramitiformis.</title>
        <authorList>
            <person name="Gyaltshen Y."/>
            <person name="Rozenberg A."/>
            <person name="Paasch A."/>
            <person name="Burns J.A."/>
            <person name="Warring S."/>
            <person name="Larson R."/>
            <person name="Maurer-Alcala X."/>
            <person name="Dacks J."/>
            <person name="Kim E."/>
        </authorList>
    </citation>
    <scope>NUCLEOTIDE SEQUENCE</scope>
    <source>
        <strain evidence="3">PLY_AMNH</strain>
    </source>
</reference>
<feature type="region of interest" description="Disordered" evidence="1">
    <location>
        <begin position="501"/>
        <end position="591"/>
    </location>
</feature>
<reference evidence="3 4" key="1">
    <citation type="journal article" date="2015" name="Genome Biol. Evol.">
        <title>Comparative Genomics of a Bacterivorous Green Alga Reveals Evolutionary Causalities and Consequences of Phago-Mixotrophic Mode of Nutrition.</title>
        <authorList>
            <person name="Burns J.A."/>
            <person name="Paasch A."/>
            <person name="Narechania A."/>
            <person name="Kim E."/>
        </authorList>
    </citation>
    <scope>NUCLEOTIDE SEQUENCE [LARGE SCALE GENOMIC DNA]</scope>
    <source>
        <strain evidence="3">PLY_AMNH</strain>
    </source>
</reference>
<feature type="compositionally biased region" description="Polar residues" evidence="1">
    <location>
        <begin position="505"/>
        <end position="527"/>
    </location>
</feature>
<gene>
    <name evidence="3" type="ORF">CYMTET_49352</name>
</gene>
<keyword evidence="2" id="KW-1133">Transmembrane helix</keyword>
<protein>
    <submittedName>
        <fullName evidence="3">Uncharacterized protein</fullName>
    </submittedName>
</protein>
<evidence type="ECO:0000256" key="2">
    <source>
        <dbReference type="SAM" id="Phobius"/>
    </source>
</evidence>
<evidence type="ECO:0000313" key="3">
    <source>
        <dbReference type="EMBL" id="KAK3240837.1"/>
    </source>
</evidence>
<dbReference type="EMBL" id="LGRX02033538">
    <property type="protein sequence ID" value="KAK3240837.1"/>
    <property type="molecule type" value="Genomic_DNA"/>
</dbReference>
<evidence type="ECO:0000256" key="1">
    <source>
        <dbReference type="SAM" id="MobiDB-lite"/>
    </source>
</evidence>